<dbReference type="Pfam" id="PF11416">
    <property type="entry name" value="Syntaxin-5_N"/>
    <property type="match status" value="1"/>
</dbReference>
<dbReference type="InterPro" id="IPR000727">
    <property type="entry name" value="T_SNARE_dom"/>
</dbReference>
<feature type="compositionally biased region" description="Basic and acidic residues" evidence="8">
    <location>
        <begin position="146"/>
        <end position="155"/>
    </location>
</feature>
<sequence>MQDRTNEFNSILQSLNTQGQHQQLLNSNRQNLKKSEFTKASYQIGKEIQQTLTKLNKLTVLAKKKTLFDDKPVEINELVFVIKQDISKINKLIMQLSQYQSQQLQKESKLVQSKEHEVNVINSLQTKLQQTSQTFKSILEIRTENMKEQKERRDQYSFGSSQQSMLLSQPPSDSPLYNPNQPAQQNQNETVLDFGEFGLTKRGKGGQQQLELMQTNSSAVNDEIINSRDSAIDSIESTIAELGQIYQNFAVLLQGQREAVMRIDQNVEGKGVLL</sequence>
<keyword evidence="4" id="KW-0812">Transmembrane</keyword>
<gene>
    <name evidence="10" type="primary">SED5</name>
    <name evidence="10" type="ORF">HK099_008100</name>
</gene>
<evidence type="ECO:0000259" key="9">
    <source>
        <dbReference type="PROSITE" id="PS50192"/>
    </source>
</evidence>
<dbReference type="SUPFAM" id="SSF47661">
    <property type="entry name" value="t-snare proteins"/>
    <property type="match status" value="1"/>
</dbReference>
<evidence type="ECO:0000256" key="7">
    <source>
        <dbReference type="ARBA" id="ARBA00023136"/>
    </source>
</evidence>
<organism evidence="10 11">
    <name type="scientific">Clydaea vesicula</name>
    <dbReference type="NCBI Taxonomy" id="447962"/>
    <lineage>
        <taxon>Eukaryota</taxon>
        <taxon>Fungi</taxon>
        <taxon>Fungi incertae sedis</taxon>
        <taxon>Chytridiomycota</taxon>
        <taxon>Chytridiomycota incertae sedis</taxon>
        <taxon>Chytridiomycetes</taxon>
        <taxon>Lobulomycetales</taxon>
        <taxon>Lobulomycetaceae</taxon>
        <taxon>Clydaea</taxon>
    </lineage>
</organism>
<evidence type="ECO:0000313" key="11">
    <source>
        <dbReference type="Proteomes" id="UP001211065"/>
    </source>
</evidence>
<evidence type="ECO:0000256" key="2">
    <source>
        <dbReference type="ARBA" id="ARBA00009063"/>
    </source>
</evidence>
<dbReference type="GO" id="GO:0048278">
    <property type="term" value="P:vesicle docking"/>
    <property type="evidence" value="ECO:0007669"/>
    <property type="project" value="TreeGrafter"/>
</dbReference>
<feature type="compositionally biased region" description="Low complexity" evidence="8">
    <location>
        <begin position="160"/>
        <end position="184"/>
    </location>
</feature>
<dbReference type="Proteomes" id="UP001211065">
    <property type="component" value="Unassembled WGS sequence"/>
</dbReference>
<dbReference type="GO" id="GO:0006888">
    <property type="term" value="P:endoplasmic reticulum to Golgi vesicle-mediated transport"/>
    <property type="evidence" value="ECO:0007669"/>
    <property type="project" value="TreeGrafter"/>
</dbReference>
<accession>A0AAD5TY78</accession>
<dbReference type="PROSITE" id="PS50192">
    <property type="entry name" value="T_SNARE"/>
    <property type="match status" value="1"/>
</dbReference>
<reference evidence="10" key="1">
    <citation type="submission" date="2020-05" db="EMBL/GenBank/DDBJ databases">
        <title>Phylogenomic resolution of chytrid fungi.</title>
        <authorList>
            <person name="Stajich J.E."/>
            <person name="Amses K."/>
            <person name="Simmons R."/>
            <person name="Seto K."/>
            <person name="Myers J."/>
            <person name="Bonds A."/>
            <person name="Quandt C.A."/>
            <person name="Barry K."/>
            <person name="Liu P."/>
            <person name="Grigoriev I."/>
            <person name="Longcore J.E."/>
            <person name="James T.Y."/>
        </authorList>
    </citation>
    <scope>NUCLEOTIDE SEQUENCE</scope>
    <source>
        <strain evidence="10">JEL0476</strain>
    </source>
</reference>
<comment type="caution">
    <text evidence="10">The sequence shown here is derived from an EMBL/GenBank/DDBJ whole genome shotgun (WGS) entry which is preliminary data.</text>
</comment>
<keyword evidence="5" id="KW-1133">Transmembrane helix</keyword>
<evidence type="ECO:0000256" key="6">
    <source>
        <dbReference type="ARBA" id="ARBA00023054"/>
    </source>
</evidence>
<feature type="region of interest" description="Disordered" evidence="8">
    <location>
        <begin position="146"/>
        <end position="184"/>
    </location>
</feature>
<comment type="similarity">
    <text evidence="2">Belongs to the syntaxin family.</text>
</comment>
<proteinExistence type="inferred from homology"/>
<dbReference type="GO" id="GO:0000149">
    <property type="term" value="F:SNARE binding"/>
    <property type="evidence" value="ECO:0007669"/>
    <property type="project" value="TreeGrafter"/>
</dbReference>
<keyword evidence="7" id="KW-0472">Membrane</keyword>
<comment type="subcellular location">
    <subcellularLocation>
        <location evidence="1">Membrane</location>
        <topology evidence="1">Single-pass type IV membrane protein</topology>
    </subcellularLocation>
</comment>
<dbReference type="InterPro" id="IPR021538">
    <property type="entry name" value="Syntaxin-5_N"/>
</dbReference>
<evidence type="ECO:0000256" key="5">
    <source>
        <dbReference type="ARBA" id="ARBA00022989"/>
    </source>
</evidence>
<dbReference type="Gene3D" id="1.20.58.70">
    <property type="match status" value="1"/>
</dbReference>
<dbReference type="AlphaFoldDB" id="A0AAD5TY78"/>
<evidence type="ECO:0000256" key="8">
    <source>
        <dbReference type="SAM" id="MobiDB-lite"/>
    </source>
</evidence>
<keyword evidence="11" id="KW-1185">Reference proteome</keyword>
<keyword evidence="3" id="KW-0813">Transport</keyword>
<dbReference type="GO" id="GO:0006886">
    <property type="term" value="P:intracellular protein transport"/>
    <property type="evidence" value="ECO:0007669"/>
    <property type="project" value="TreeGrafter"/>
</dbReference>
<dbReference type="InterPro" id="IPR045242">
    <property type="entry name" value="Syntaxin"/>
</dbReference>
<evidence type="ECO:0000313" key="10">
    <source>
        <dbReference type="EMBL" id="KAJ3211073.1"/>
    </source>
</evidence>
<dbReference type="GO" id="GO:0005484">
    <property type="term" value="F:SNAP receptor activity"/>
    <property type="evidence" value="ECO:0007669"/>
    <property type="project" value="TreeGrafter"/>
</dbReference>
<dbReference type="PANTHER" id="PTHR19957">
    <property type="entry name" value="SYNTAXIN"/>
    <property type="match status" value="1"/>
</dbReference>
<dbReference type="GO" id="GO:0031201">
    <property type="term" value="C:SNARE complex"/>
    <property type="evidence" value="ECO:0007669"/>
    <property type="project" value="TreeGrafter"/>
</dbReference>
<feature type="domain" description="T-SNARE coiled-coil homology" evidence="9">
    <location>
        <begin position="222"/>
        <end position="274"/>
    </location>
</feature>
<dbReference type="GO" id="GO:0000139">
    <property type="term" value="C:Golgi membrane"/>
    <property type="evidence" value="ECO:0007669"/>
    <property type="project" value="TreeGrafter"/>
</dbReference>
<keyword evidence="6" id="KW-0175">Coiled coil</keyword>
<evidence type="ECO:0000256" key="4">
    <source>
        <dbReference type="ARBA" id="ARBA00022692"/>
    </source>
</evidence>
<protein>
    <submittedName>
        <fullName evidence="10">Cis-Golgi t-SNARE syntaxin</fullName>
    </submittedName>
</protein>
<name>A0AAD5TY78_9FUNG</name>
<dbReference type="GO" id="GO:0006906">
    <property type="term" value="P:vesicle fusion"/>
    <property type="evidence" value="ECO:0007669"/>
    <property type="project" value="TreeGrafter"/>
</dbReference>
<dbReference type="PANTHER" id="PTHR19957:SF3">
    <property type="entry name" value="SYNTAXIN-5"/>
    <property type="match status" value="1"/>
</dbReference>
<evidence type="ECO:0000256" key="1">
    <source>
        <dbReference type="ARBA" id="ARBA00004211"/>
    </source>
</evidence>
<dbReference type="InterPro" id="IPR010989">
    <property type="entry name" value="SNARE"/>
</dbReference>
<evidence type="ECO:0000256" key="3">
    <source>
        <dbReference type="ARBA" id="ARBA00022448"/>
    </source>
</evidence>
<dbReference type="EMBL" id="JADGJW010000857">
    <property type="protein sequence ID" value="KAJ3211073.1"/>
    <property type="molecule type" value="Genomic_DNA"/>
</dbReference>